<keyword evidence="2" id="KW-1185">Reference proteome</keyword>
<accession>A0A9P6N704</accession>
<proteinExistence type="predicted"/>
<reference evidence="1" key="1">
    <citation type="submission" date="2013-11" db="EMBL/GenBank/DDBJ databases">
        <title>Genome sequence of the fusiform rust pathogen reveals effectors for host alternation and coevolution with pine.</title>
        <authorList>
            <consortium name="DOE Joint Genome Institute"/>
            <person name="Smith K."/>
            <person name="Pendleton A."/>
            <person name="Kubisiak T."/>
            <person name="Anderson C."/>
            <person name="Salamov A."/>
            <person name="Aerts A."/>
            <person name="Riley R."/>
            <person name="Clum A."/>
            <person name="Lindquist E."/>
            <person name="Ence D."/>
            <person name="Campbell M."/>
            <person name="Kronenberg Z."/>
            <person name="Feau N."/>
            <person name="Dhillon B."/>
            <person name="Hamelin R."/>
            <person name="Burleigh J."/>
            <person name="Smith J."/>
            <person name="Yandell M."/>
            <person name="Nelson C."/>
            <person name="Grigoriev I."/>
            <person name="Davis J."/>
        </authorList>
    </citation>
    <scope>NUCLEOTIDE SEQUENCE</scope>
    <source>
        <strain evidence="1">G11</strain>
    </source>
</reference>
<name>A0A9P6N704_9BASI</name>
<organism evidence="1 2">
    <name type="scientific">Cronartium quercuum f. sp. fusiforme G11</name>
    <dbReference type="NCBI Taxonomy" id="708437"/>
    <lineage>
        <taxon>Eukaryota</taxon>
        <taxon>Fungi</taxon>
        <taxon>Dikarya</taxon>
        <taxon>Basidiomycota</taxon>
        <taxon>Pucciniomycotina</taxon>
        <taxon>Pucciniomycetes</taxon>
        <taxon>Pucciniales</taxon>
        <taxon>Coleosporiaceae</taxon>
        <taxon>Cronartium</taxon>
    </lineage>
</organism>
<gene>
    <name evidence="1" type="ORF">CROQUDRAFT_110788</name>
</gene>
<dbReference type="EMBL" id="MU167410">
    <property type="protein sequence ID" value="KAG0140940.1"/>
    <property type="molecule type" value="Genomic_DNA"/>
</dbReference>
<protein>
    <submittedName>
        <fullName evidence="1">Uncharacterized protein</fullName>
    </submittedName>
</protein>
<dbReference type="Proteomes" id="UP000886653">
    <property type="component" value="Unassembled WGS sequence"/>
</dbReference>
<evidence type="ECO:0000313" key="1">
    <source>
        <dbReference type="EMBL" id="KAG0140940.1"/>
    </source>
</evidence>
<dbReference type="AlphaFoldDB" id="A0A9P6N704"/>
<comment type="caution">
    <text evidence="1">The sequence shown here is derived from an EMBL/GenBank/DDBJ whole genome shotgun (WGS) entry which is preliminary data.</text>
</comment>
<evidence type="ECO:0000313" key="2">
    <source>
        <dbReference type="Proteomes" id="UP000886653"/>
    </source>
</evidence>
<sequence>MYVLNLKPVSVSSTGTLTRLSRVILRVMKRGLEPKIAPRAPMTRIALDIIRNVSSQANISGLLVRLLLRTHRVLLPQTALSTYSDQAPFENTPATELVQRVNLALEQLKVTVEGKQLEVKGAASLPSGGIELFTATTLEANWILENWCKWLTLADPDLVTSPAVVPVLIDLVPRDHYPDTEKVLTAPGGSDSFRTVVEQTNNARPDQWPCSRKYLGQGTDAPYDWGFGLY</sequence>